<dbReference type="EMBL" id="JAEHHL010000002">
    <property type="protein sequence ID" value="MBK0398955.1"/>
    <property type="molecule type" value="Genomic_DNA"/>
</dbReference>
<feature type="transmembrane region" description="Helical" evidence="1">
    <location>
        <begin position="62"/>
        <end position="82"/>
    </location>
</feature>
<keyword evidence="2" id="KW-0645">Protease</keyword>
<dbReference type="EC" id="3.4.23.-" evidence="2"/>
<keyword evidence="1" id="KW-1133">Transmembrane helix</keyword>
<keyword evidence="3" id="KW-1185">Reference proteome</keyword>
<keyword evidence="2" id="KW-0378">Hydrolase</keyword>
<name>A0A8J7M761_9RHOB</name>
<evidence type="ECO:0000313" key="3">
    <source>
        <dbReference type="Proteomes" id="UP000655420"/>
    </source>
</evidence>
<dbReference type="GO" id="GO:0006508">
    <property type="term" value="P:proteolysis"/>
    <property type="evidence" value="ECO:0007669"/>
    <property type="project" value="UniProtKB-KW"/>
</dbReference>
<dbReference type="CDD" id="cd05483">
    <property type="entry name" value="retropepsin_like_bacteria"/>
    <property type="match status" value="1"/>
</dbReference>
<dbReference type="InterPro" id="IPR034122">
    <property type="entry name" value="Retropepsin-like_bacterial"/>
</dbReference>
<gene>
    <name evidence="2" type="ORF">H0I76_07120</name>
</gene>
<accession>A0A8J7M761</accession>
<evidence type="ECO:0000313" key="2">
    <source>
        <dbReference type="EMBL" id="MBK0398955.1"/>
    </source>
</evidence>
<dbReference type="Pfam" id="PF13975">
    <property type="entry name" value="gag-asp_proteas"/>
    <property type="match status" value="1"/>
</dbReference>
<keyword evidence="1" id="KW-0812">Transmembrane</keyword>
<organism evidence="2 3">
    <name type="scientific">Thermohalobaculum xanthum</name>
    <dbReference type="NCBI Taxonomy" id="2753746"/>
    <lineage>
        <taxon>Bacteria</taxon>
        <taxon>Pseudomonadati</taxon>
        <taxon>Pseudomonadota</taxon>
        <taxon>Alphaproteobacteria</taxon>
        <taxon>Rhodobacterales</taxon>
        <taxon>Paracoccaceae</taxon>
        <taxon>Thermohalobaculum</taxon>
    </lineage>
</organism>
<proteinExistence type="predicted"/>
<dbReference type="PROSITE" id="PS00141">
    <property type="entry name" value="ASP_PROTEASE"/>
    <property type="match status" value="1"/>
</dbReference>
<evidence type="ECO:0000256" key="1">
    <source>
        <dbReference type="SAM" id="Phobius"/>
    </source>
</evidence>
<dbReference type="GO" id="GO:0004190">
    <property type="term" value="F:aspartic-type endopeptidase activity"/>
    <property type="evidence" value="ECO:0007669"/>
    <property type="project" value="InterPro"/>
</dbReference>
<feature type="transmembrane region" description="Helical" evidence="1">
    <location>
        <begin position="32"/>
        <end position="50"/>
    </location>
</feature>
<dbReference type="InterPro" id="IPR021109">
    <property type="entry name" value="Peptidase_aspartic_dom_sf"/>
</dbReference>
<keyword evidence="1" id="KW-0472">Membrane</keyword>
<dbReference type="InterPro" id="IPR001969">
    <property type="entry name" value="Aspartic_peptidase_AS"/>
</dbReference>
<dbReference type="AlphaFoldDB" id="A0A8J7M761"/>
<dbReference type="NCBIfam" id="TIGR02281">
    <property type="entry name" value="clan_AA_DTGA"/>
    <property type="match status" value="1"/>
</dbReference>
<dbReference type="RefSeq" id="WP_200608711.1">
    <property type="nucleotide sequence ID" value="NZ_JAEHHL010000002.1"/>
</dbReference>
<comment type="caution">
    <text evidence="2">The sequence shown here is derived from an EMBL/GenBank/DDBJ whole genome shotgun (WGS) entry which is preliminary data.</text>
</comment>
<sequence>MIFWLILAIFFVTALVLLSGAGFPVDLQDEDAVMRLVYSLILGSGIVVAATGRAIMHQGWRIVHYGLVWSCVFATMLVAYSFRADVQAGLAEIRGVPMQSVALSQARVEAELRRGWDGHYRADAIVNGVGMRLMVDTGATMVLIPYEQASAIGIDTGGLDFSIPVMTANGRSTVAPIRIASIGVGQIMVRDVPAAVAQPGRLQTGLLGMSFLDQLGETSFQGDRLFLRQGFASDSPLFKKAPAN</sequence>
<dbReference type="InterPro" id="IPR011969">
    <property type="entry name" value="Clan_AA_Asp_peptidase_C"/>
</dbReference>
<dbReference type="Proteomes" id="UP000655420">
    <property type="component" value="Unassembled WGS sequence"/>
</dbReference>
<dbReference type="Gene3D" id="2.40.70.10">
    <property type="entry name" value="Acid Proteases"/>
    <property type="match status" value="1"/>
</dbReference>
<protein>
    <submittedName>
        <fullName evidence="2">TIGR02281 family clan AA aspartic protease</fullName>
        <ecNumber evidence="2">3.4.23.-</ecNumber>
    </submittedName>
</protein>
<reference evidence="2" key="1">
    <citation type="submission" date="2020-12" db="EMBL/GenBank/DDBJ databases">
        <title>Bacterial taxonomy.</title>
        <authorList>
            <person name="Pan X."/>
        </authorList>
    </citation>
    <scope>NUCLEOTIDE SEQUENCE</scope>
    <source>
        <strain evidence="2">M0105</strain>
    </source>
</reference>
<dbReference type="SUPFAM" id="SSF50630">
    <property type="entry name" value="Acid proteases"/>
    <property type="match status" value="1"/>
</dbReference>